<dbReference type="Gene3D" id="3.40.50.1950">
    <property type="entry name" value="Flavin prenyltransferase-like"/>
    <property type="match status" value="1"/>
</dbReference>
<gene>
    <name evidence="2" type="ORF">KDAU_27910</name>
</gene>
<sequence>MRTLALVVCAALPARQVQDLVGLAQQNGWDVWVIATPNACAFIDQPLLTAITGRPIVVDASETPLPHFSASVVAPATFNTLRKWSQGIADTYALTLLLD</sequence>
<proteinExistence type="predicted"/>
<keyword evidence="3" id="KW-1185">Reference proteome</keyword>
<evidence type="ECO:0000313" key="3">
    <source>
        <dbReference type="Proteomes" id="UP000287224"/>
    </source>
</evidence>
<comment type="caution">
    <text evidence="2">The sequence shown here is derived from an EMBL/GenBank/DDBJ whole genome shotgun (WGS) entry which is preliminary data.</text>
</comment>
<dbReference type="GO" id="GO:0003824">
    <property type="term" value="F:catalytic activity"/>
    <property type="evidence" value="ECO:0007669"/>
    <property type="project" value="InterPro"/>
</dbReference>
<dbReference type="InterPro" id="IPR036551">
    <property type="entry name" value="Flavin_trans-like"/>
</dbReference>
<dbReference type="EMBL" id="BIFQ01000001">
    <property type="protein sequence ID" value="GCE05462.1"/>
    <property type="molecule type" value="Genomic_DNA"/>
</dbReference>
<dbReference type="SUPFAM" id="SSF52507">
    <property type="entry name" value="Homo-oligomeric flavin-containing Cys decarboxylases, HFCD"/>
    <property type="match status" value="1"/>
</dbReference>
<evidence type="ECO:0000313" key="2">
    <source>
        <dbReference type="EMBL" id="GCE05462.1"/>
    </source>
</evidence>
<dbReference type="InterPro" id="IPR003382">
    <property type="entry name" value="Flavoprotein"/>
</dbReference>
<dbReference type="OrthoDB" id="161343at2"/>
<accession>A0A401ZF22</accession>
<name>A0A401ZF22_9CHLR</name>
<protein>
    <recommendedName>
        <fullName evidence="1">Flavoprotein domain-containing protein</fullName>
    </recommendedName>
</protein>
<dbReference type="Proteomes" id="UP000287224">
    <property type="component" value="Unassembled WGS sequence"/>
</dbReference>
<organism evidence="2 3">
    <name type="scientific">Dictyobacter aurantiacus</name>
    <dbReference type="NCBI Taxonomy" id="1936993"/>
    <lineage>
        <taxon>Bacteria</taxon>
        <taxon>Bacillati</taxon>
        <taxon>Chloroflexota</taxon>
        <taxon>Ktedonobacteria</taxon>
        <taxon>Ktedonobacterales</taxon>
        <taxon>Dictyobacteraceae</taxon>
        <taxon>Dictyobacter</taxon>
    </lineage>
</organism>
<feature type="domain" description="Flavoprotein" evidence="1">
    <location>
        <begin position="4"/>
        <end position="93"/>
    </location>
</feature>
<evidence type="ECO:0000259" key="1">
    <source>
        <dbReference type="Pfam" id="PF02441"/>
    </source>
</evidence>
<dbReference type="AlphaFoldDB" id="A0A401ZF22"/>
<dbReference type="RefSeq" id="WP_160145849.1">
    <property type="nucleotide sequence ID" value="NZ_BIFQ01000001.1"/>
</dbReference>
<reference evidence="3" key="1">
    <citation type="submission" date="2018-12" db="EMBL/GenBank/DDBJ databases">
        <title>Tengunoibacter tsumagoiensis gen. nov., sp. nov., Dictyobacter kobayashii sp. nov., D. alpinus sp. nov., and D. joshuensis sp. nov. and description of Dictyobacteraceae fam. nov. within the order Ktedonobacterales isolated from Tengu-no-mugimeshi.</title>
        <authorList>
            <person name="Wang C.M."/>
            <person name="Zheng Y."/>
            <person name="Sakai Y."/>
            <person name="Toyoda A."/>
            <person name="Minakuchi Y."/>
            <person name="Abe K."/>
            <person name="Yokota A."/>
            <person name="Yabe S."/>
        </authorList>
    </citation>
    <scope>NUCLEOTIDE SEQUENCE [LARGE SCALE GENOMIC DNA]</scope>
    <source>
        <strain evidence="3">S-27</strain>
    </source>
</reference>
<dbReference type="Pfam" id="PF02441">
    <property type="entry name" value="Flavoprotein"/>
    <property type="match status" value="1"/>
</dbReference>